<evidence type="ECO:0000313" key="2">
    <source>
        <dbReference type="EMBL" id="MFB9071961.1"/>
    </source>
</evidence>
<dbReference type="EMBL" id="JBHMFI010000001">
    <property type="protein sequence ID" value="MFB9071961.1"/>
    <property type="molecule type" value="Genomic_DNA"/>
</dbReference>
<reference evidence="2 3" key="1">
    <citation type="submission" date="2024-09" db="EMBL/GenBank/DDBJ databases">
        <authorList>
            <person name="Sun Q."/>
            <person name="Mori K."/>
        </authorList>
    </citation>
    <scope>NUCLEOTIDE SEQUENCE [LARGE SCALE GENOMIC DNA]</scope>
    <source>
        <strain evidence="2 3">CCM 7609</strain>
    </source>
</reference>
<accession>A0ABV5FZ46</accession>
<name>A0ABV5FZ46_9MICC</name>
<comment type="caution">
    <text evidence="2">The sequence shown here is derived from an EMBL/GenBank/DDBJ whole genome shotgun (WGS) entry which is preliminary data.</text>
</comment>
<organism evidence="2 3">
    <name type="scientific">Citricoccus parietis</name>
    <dbReference type="NCBI Taxonomy" id="592307"/>
    <lineage>
        <taxon>Bacteria</taxon>
        <taxon>Bacillati</taxon>
        <taxon>Actinomycetota</taxon>
        <taxon>Actinomycetes</taxon>
        <taxon>Micrococcales</taxon>
        <taxon>Micrococcaceae</taxon>
        <taxon>Citricoccus</taxon>
    </lineage>
</organism>
<keyword evidence="3" id="KW-1185">Reference proteome</keyword>
<feature type="compositionally biased region" description="Low complexity" evidence="1">
    <location>
        <begin position="73"/>
        <end position="84"/>
    </location>
</feature>
<evidence type="ECO:0000256" key="1">
    <source>
        <dbReference type="SAM" id="MobiDB-lite"/>
    </source>
</evidence>
<evidence type="ECO:0000313" key="3">
    <source>
        <dbReference type="Proteomes" id="UP001589575"/>
    </source>
</evidence>
<proteinExistence type="predicted"/>
<feature type="region of interest" description="Disordered" evidence="1">
    <location>
        <begin position="32"/>
        <end position="84"/>
    </location>
</feature>
<dbReference type="Proteomes" id="UP001589575">
    <property type="component" value="Unassembled WGS sequence"/>
</dbReference>
<gene>
    <name evidence="2" type="ORF">ACFFX0_12400</name>
</gene>
<protein>
    <submittedName>
        <fullName evidence="2">Uncharacterized protein</fullName>
    </submittedName>
</protein>
<sequence length="84" mass="8644">MPCPRLPAPIHRVARRAGASRMDAARADGGMTVAQATGSGPCSRPSAASPPTWTASVGAGPPVSSRPCWQGWSPCPSRRSSSSW</sequence>